<proteinExistence type="predicted"/>
<sequence length="488" mass="56516">MAPHNTLPPEIQVFILERLMEPDERSNGSKYHRSICAGVCKGWQQIIERRTFRHLTLQPSDITKFSRLADPSRRGHIKHILLEIPVKSSSGMWPYNPVPTHEENNAVFTRAVQHLWEVLSTWRGHHITLEIGIYSSFETMAYNDGCENSRKAYSKFLEYGPSGVALPDLHLVQLKCFQDPPSDISALDIWNWRNWSLLGHDSLAFDDGKLLDDSDQDARHFILPEAEVITHLLIRRRYFRNISAKSLSRILKAAPCLETIHLERWCYGRRHQDTVWDMNSAFIGHELPPSLKQFSFYEEFSTDYHQRPRKMRSRRSNLKLLEAMAKSTHHLEHVSISFALDARNFFLPSLQLNGDSLITISLTSNILLSRSNDMVNELLERAAQPAKKMPKLKILELWHCKTGEAGIFRYEKFDRFGSVTWQGTWTFTLSETVRQAWEEGFVDSDRELFGLGVSVINLPPGEITSVRSVFPYLKLKKYILHDVSWTQV</sequence>
<reference evidence="1" key="1">
    <citation type="submission" date="2022-08" db="EMBL/GenBank/DDBJ databases">
        <title>Genome Sequence of Fusarium decemcellulare.</title>
        <authorList>
            <person name="Buettner E."/>
        </authorList>
    </citation>
    <scope>NUCLEOTIDE SEQUENCE</scope>
    <source>
        <strain evidence="1">Babe19</strain>
    </source>
</reference>
<comment type="caution">
    <text evidence="1">The sequence shown here is derived from an EMBL/GenBank/DDBJ whole genome shotgun (WGS) entry which is preliminary data.</text>
</comment>
<gene>
    <name evidence="1" type="ORF">NM208_g6618</name>
</gene>
<organism evidence="1 2">
    <name type="scientific">Fusarium decemcellulare</name>
    <dbReference type="NCBI Taxonomy" id="57161"/>
    <lineage>
        <taxon>Eukaryota</taxon>
        <taxon>Fungi</taxon>
        <taxon>Dikarya</taxon>
        <taxon>Ascomycota</taxon>
        <taxon>Pezizomycotina</taxon>
        <taxon>Sordariomycetes</taxon>
        <taxon>Hypocreomycetidae</taxon>
        <taxon>Hypocreales</taxon>
        <taxon>Nectriaceae</taxon>
        <taxon>Fusarium</taxon>
        <taxon>Fusarium decemcellulare species complex</taxon>
    </lineage>
</organism>
<keyword evidence="2" id="KW-1185">Reference proteome</keyword>
<dbReference type="EMBL" id="JANRMS010000626">
    <property type="protein sequence ID" value="KAJ3536683.1"/>
    <property type="molecule type" value="Genomic_DNA"/>
</dbReference>
<protein>
    <submittedName>
        <fullName evidence="1">Uncharacterized protein</fullName>
    </submittedName>
</protein>
<dbReference type="Proteomes" id="UP001148629">
    <property type="component" value="Unassembled WGS sequence"/>
</dbReference>
<name>A0ACC1SCE9_9HYPO</name>
<evidence type="ECO:0000313" key="2">
    <source>
        <dbReference type="Proteomes" id="UP001148629"/>
    </source>
</evidence>
<evidence type="ECO:0000313" key="1">
    <source>
        <dbReference type="EMBL" id="KAJ3536683.1"/>
    </source>
</evidence>
<accession>A0ACC1SCE9</accession>